<keyword evidence="5" id="KW-0808">Transferase</keyword>
<evidence type="ECO:0000256" key="11">
    <source>
        <dbReference type="ARBA" id="ARBA00035025"/>
    </source>
</evidence>
<keyword evidence="10" id="KW-0943">RNA-mediated gene silencing</keyword>
<dbReference type="GO" id="GO:0046872">
    <property type="term" value="F:metal ion binding"/>
    <property type="evidence" value="ECO:0007669"/>
    <property type="project" value="UniProtKB-KW"/>
</dbReference>
<reference evidence="17" key="1">
    <citation type="submission" date="2025-08" db="UniProtKB">
        <authorList>
            <consortium name="RefSeq"/>
        </authorList>
    </citation>
    <scope>IDENTIFICATION</scope>
</reference>
<dbReference type="SUPFAM" id="SSF54768">
    <property type="entry name" value="dsRNA-binding domain-like"/>
    <property type="match status" value="1"/>
</dbReference>
<evidence type="ECO:0000259" key="15">
    <source>
        <dbReference type="Pfam" id="PF18441"/>
    </source>
</evidence>
<evidence type="ECO:0000259" key="13">
    <source>
        <dbReference type="Pfam" id="PF08242"/>
    </source>
</evidence>
<evidence type="ECO:0000313" key="17">
    <source>
        <dbReference type="RefSeq" id="XP_039113892.1"/>
    </source>
</evidence>
<evidence type="ECO:0000256" key="4">
    <source>
        <dbReference type="ARBA" id="ARBA00022603"/>
    </source>
</evidence>
<feature type="domain" description="Methyltransferase type 12" evidence="13">
    <location>
        <begin position="724"/>
        <end position="811"/>
    </location>
</feature>
<dbReference type="AlphaFoldDB" id="A0AB40AG79"/>
<dbReference type="GO" id="GO:0005737">
    <property type="term" value="C:cytoplasm"/>
    <property type="evidence" value="ECO:0007669"/>
    <property type="project" value="TreeGrafter"/>
</dbReference>
<keyword evidence="4" id="KW-0489">Methyltransferase</keyword>
<proteinExistence type="inferred from homology"/>
<dbReference type="Gene3D" id="3.40.50.150">
    <property type="entry name" value="Vaccinia Virus protein VP39"/>
    <property type="match status" value="1"/>
</dbReference>
<dbReference type="EC" id="2.1.1.386" evidence="11"/>
<organism evidence="16 17">
    <name type="scientific">Dioscorea cayennensis subsp. rotundata</name>
    <name type="common">White Guinea yam</name>
    <name type="synonym">Dioscorea rotundata</name>
    <dbReference type="NCBI Taxonomy" id="55577"/>
    <lineage>
        <taxon>Eukaryota</taxon>
        <taxon>Viridiplantae</taxon>
        <taxon>Streptophyta</taxon>
        <taxon>Embryophyta</taxon>
        <taxon>Tracheophyta</taxon>
        <taxon>Spermatophyta</taxon>
        <taxon>Magnoliopsida</taxon>
        <taxon>Liliopsida</taxon>
        <taxon>Dioscoreales</taxon>
        <taxon>Dioscoreaceae</taxon>
        <taxon>Dioscorea</taxon>
    </lineage>
</organism>
<evidence type="ECO:0000256" key="3">
    <source>
        <dbReference type="ARBA" id="ARBA00021330"/>
    </source>
</evidence>
<dbReference type="PANTHER" id="PTHR21404:SF3">
    <property type="entry name" value="SMALL RNA 2'-O-METHYLTRANSFERASE"/>
    <property type="match status" value="1"/>
</dbReference>
<evidence type="ECO:0000259" key="14">
    <source>
        <dbReference type="Pfam" id="PF17842"/>
    </source>
</evidence>
<dbReference type="InterPro" id="IPR029063">
    <property type="entry name" value="SAM-dependent_MTases_sf"/>
</dbReference>
<evidence type="ECO:0000256" key="9">
    <source>
        <dbReference type="ARBA" id="ARBA00022884"/>
    </source>
</evidence>
<dbReference type="RefSeq" id="XP_039113892.1">
    <property type="nucleotide sequence ID" value="XM_039257958.1"/>
</dbReference>
<dbReference type="SUPFAM" id="SSF53335">
    <property type="entry name" value="S-adenosyl-L-methionine-dependent methyltransferases"/>
    <property type="match status" value="1"/>
</dbReference>
<feature type="domain" description="HEN1 double-stranded RNA binding" evidence="14">
    <location>
        <begin position="362"/>
        <end position="507"/>
    </location>
</feature>
<accession>A0AB40AG79</accession>
<dbReference type="GO" id="GO:0090486">
    <property type="term" value="F:small RNA 2'-O-methyltransferase activity"/>
    <property type="evidence" value="ECO:0007669"/>
    <property type="project" value="UniProtKB-EC"/>
</dbReference>
<comment type="catalytic activity">
    <reaction evidence="12">
        <text>small RNA 3'-end nucleotide + S-adenosyl-L-methionine = small RNA 3'-end 2'-O-methylnucleotide + S-adenosyl-L-homocysteine + H(+)</text>
        <dbReference type="Rhea" id="RHEA:37887"/>
        <dbReference type="Rhea" id="RHEA-COMP:10415"/>
        <dbReference type="Rhea" id="RHEA-COMP:10416"/>
        <dbReference type="ChEBI" id="CHEBI:15378"/>
        <dbReference type="ChEBI" id="CHEBI:57856"/>
        <dbReference type="ChEBI" id="CHEBI:59789"/>
        <dbReference type="ChEBI" id="CHEBI:74896"/>
        <dbReference type="ChEBI" id="CHEBI:74898"/>
        <dbReference type="EC" id="2.1.1.386"/>
    </reaction>
</comment>
<name>A0AB40AG79_DIOCR</name>
<dbReference type="GO" id="GO:0001510">
    <property type="term" value="P:RNA methylation"/>
    <property type="evidence" value="ECO:0007669"/>
    <property type="project" value="InterPro"/>
</dbReference>
<evidence type="ECO:0000256" key="5">
    <source>
        <dbReference type="ARBA" id="ARBA00022679"/>
    </source>
</evidence>
<keyword evidence="7" id="KW-0479">Metal-binding</keyword>
<dbReference type="GO" id="GO:0030422">
    <property type="term" value="P:siRNA processing"/>
    <property type="evidence" value="ECO:0007669"/>
    <property type="project" value="TreeGrafter"/>
</dbReference>
<keyword evidence="8" id="KW-0460">Magnesium</keyword>
<protein>
    <recommendedName>
        <fullName evidence="3">Small RNA 2'-O-methyltransferase</fullName>
        <ecNumber evidence="11">2.1.1.386</ecNumber>
    </recommendedName>
</protein>
<dbReference type="FunFam" id="3.40.50.150:FF:000215">
    <property type="entry name" value="Hua enhancer1"/>
    <property type="match status" value="1"/>
</dbReference>
<keyword evidence="6" id="KW-0949">S-adenosyl-L-methionine</keyword>
<evidence type="ECO:0000256" key="7">
    <source>
        <dbReference type="ARBA" id="ARBA00022723"/>
    </source>
</evidence>
<dbReference type="GO" id="GO:0005634">
    <property type="term" value="C:nucleus"/>
    <property type="evidence" value="ECO:0007669"/>
    <property type="project" value="TreeGrafter"/>
</dbReference>
<dbReference type="Pfam" id="PF08242">
    <property type="entry name" value="Methyltransf_12"/>
    <property type="match status" value="1"/>
</dbReference>
<dbReference type="Pfam" id="PF18441">
    <property type="entry name" value="Hen1_Lam_C"/>
    <property type="match status" value="1"/>
</dbReference>
<dbReference type="InterPro" id="IPR026610">
    <property type="entry name" value="Hen1"/>
</dbReference>
<dbReference type="Proteomes" id="UP001515500">
    <property type="component" value="Chromosome 19"/>
</dbReference>
<dbReference type="InterPro" id="IPR013217">
    <property type="entry name" value="Methyltransf_12"/>
</dbReference>
<evidence type="ECO:0000256" key="8">
    <source>
        <dbReference type="ARBA" id="ARBA00022842"/>
    </source>
</evidence>
<keyword evidence="9" id="KW-0694">RNA-binding</keyword>
<gene>
    <name evidence="17" type="primary">LOC120249451</name>
</gene>
<feature type="domain" description="Small RNA 2'-O-methyltransferase Hen1 La-motif C-terminal" evidence="15">
    <location>
        <begin position="226"/>
        <end position="360"/>
    </location>
</feature>
<dbReference type="GeneID" id="120249451"/>
<dbReference type="PANTHER" id="PTHR21404">
    <property type="entry name" value="HEN1"/>
    <property type="match status" value="1"/>
</dbReference>
<keyword evidence="16" id="KW-1185">Reference proteome</keyword>
<comment type="cofactor">
    <cofactor evidence="1">
        <name>Mg(2+)</name>
        <dbReference type="ChEBI" id="CHEBI:18420"/>
    </cofactor>
</comment>
<evidence type="ECO:0000313" key="16">
    <source>
        <dbReference type="Proteomes" id="UP001515500"/>
    </source>
</evidence>
<sequence>MKNQATQPVAIKRPELTPKALIHQKYGSKACYKIEEVQQYVDNACPGLAIPQQVRYMYRCSLDLPDLSVTSDTFTKKKEAEQSAAKIAIEKLGIQSTTNDPTPQEAMDELVARISGLFTNEFLSSSHPLTGHIRVALKKMGACFGRIPISVIAASDVKVCNLCRVINPDVESDPLLLISLVRKAAKMSDSLVTSDKEPWISRQGAYSAEVLQLLADCESCQTGCVDIGALLIPCSTEKHPESLSLNIDNNYYYLDAIAQVLGGADSSQILISRTVGKASSEMKLYFHVPKVSNWPAYLLSEVEGKNGSLNLMLNKRASYLSGQRIYGDAVLANVGYTWKSSDLFYEDVSLCTYYRLLLNKVPDGHYKLSREALLIAELPTRYTSRMNWKGPSPRDLLCTFCRQHRLCEPLFNVKFLDSPGKFSELSRTCKNWKPSMLEEEIEKANTEADHVSNRDEERVSSFQCEVKILSRRGDPILVCSVEDAFRKEVDSIQNAALKVLLWFNEYFKQLNMPIGKLCLFGEAHQINVDPVHFLKEFVNPLSLYDANINFSSRNCTSSRSLCNALDREQETEIIFSNPEGADSGVFPSPGSLTCISYVVALVKNNGHLEEILESNDEFEFEIGTGSVISQLEACITQLSTNQSAKFITGLPPKDLILAASTKSDILLSQLSLDKCFLEYTVKILRVTEPLEDRLEQALFSPPLSKQRVDFAVQQINENHAASLVDFGCGSGSLLDSLLEHSTSLEKIVGVDISVKGLTRAAKILHTKLSVKSSKIQSAVLYDGSITDFDSRLHGFDIGSCLEVIEHMEEHQAHLFGDAVLSLFCPQVLIVSTPNYEYNTILQRSSLPSREEDPEDKSVPCKFRNFDHKFEWTRGQFEHWARNLASRHNYSVMFSGVGGSGDVEPGFASQIAVFRKQVHRDEKCIKMESCHPYNIVWEWSNKNSSVAT</sequence>
<evidence type="ECO:0000256" key="6">
    <source>
        <dbReference type="ARBA" id="ARBA00022691"/>
    </source>
</evidence>
<comment type="similarity">
    <text evidence="2">Belongs to the methyltransferase superfamily. HEN1 family.</text>
</comment>
<evidence type="ECO:0000256" key="10">
    <source>
        <dbReference type="ARBA" id="ARBA00023158"/>
    </source>
</evidence>
<dbReference type="Pfam" id="PF17842">
    <property type="entry name" value="dsRBD2"/>
    <property type="match status" value="1"/>
</dbReference>
<dbReference type="InterPro" id="IPR040870">
    <property type="entry name" value="HEN1_dsRBD2"/>
</dbReference>
<evidence type="ECO:0000256" key="2">
    <source>
        <dbReference type="ARBA" id="ARBA00009026"/>
    </source>
</evidence>
<evidence type="ECO:0000256" key="1">
    <source>
        <dbReference type="ARBA" id="ARBA00001946"/>
    </source>
</evidence>
<evidence type="ECO:0000256" key="12">
    <source>
        <dbReference type="ARBA" id="ARBA00048418"/>
    </source>
</evidence>
<dbReference type="Pfam" id="PF21224">
    <property type="entry name" value="Hen1_LCD"/>
    <property type="match status" value="1"/>
</dbReference>
<dbReference type="GO" id="GO:0003723">
    <property type="term" value="F:RNA binding"/>
    <property type="evidence" value="ECO:0007669"/>
    <property type="project" value="UniProtKB-KW"/>
</dbReference>
<dbReference type="InterPro" id="IPR040813">
    <property type="entry name" value="Hen1_Lam_C"/>
</dbReference>
<dbReference type="Gene3D" id="3.30.160.20">
    <property type="match status" value="1"/>
</dbReference>